<feature type="domain" description="TM2" evidence="6">
    <location>
        <begin position="47"/>
        <end position="86"/>
    </location>
</feature>
<evidence type="ECO:0000256" key="4">
    <source>
        <dbReference type="ARBA" id="ARBA00023136"/>
    </source>
</evidence>
<dbReference type="Pfam" id="PF05154">
    <property type="entry name" value="TM2"/>
    <property type="match status" value="1"/>
</dbReference>
<evidence type="ECO:0000256" key="3">
    <source>
        <dbReference type="ARBA" id="ARBA00022989"/>
    </source>
</evidence>
<keyword evidence="4" id="KW-0472">Membrane</keyword>
<dbReference type="InterPro" id="IPR007829">
    <property type="entry name" value="TM2"/>
</dbReference>
<dbReference type="AlphaFoldDB" id="A0A5J4UV85"/>
<dbReference type="Proteomes" id="UP000324800">
    <property type="component" value="Unassembled WGS sequence"/>
</dbReference>
<keyword evidence="3" id="KW-1133">Transmembrane helix</keyword>
<evidence type="ECO:0000259" key="6">
    <source>
        <dbReference type="Pfam" id="PF05154"/>
    </source>
</evidence>
<evidence type="ECO:0000256" key="2">
    <source>
        <dbReference type="ARBA" id="ARBA00022692"/>
    </source>
</evidence>
<reference evidence="7 8" key="1">
    <citation type="submission" date="2019-03" db="EMBL/GenBank/DDBJ databases">
        <title>Single cell metagenomics reveals metabolic interactions within the superorganism composed of flagellate Streblomastix strix and complex community of Bacteroidetes bacteria on its surface.</title>
        <authorList>
            <person name="Treitli S.C."/>
            <person name="Kolisko M."/>
            <person name="Husnik F."/>
            <person name="Keeling P."/>
            <person name="Hampl V."/>
        </authorList>
    </citation>
    <scope>NUCLEOTIDE SEQUENCE [LARGE SCALE GENOMIC DNA]</scope>
    <source>
        <strain evidence="7">ST1C</strain>
    </source>
</reference>
<dbReference type="GO" id="GO:0016020">
    <property type="term" value="C:membrane"/>
    <property type="evidence" value="ECO:0007669"/>
    <property type="project" value="UniProtKB-SubCell"/>
</dbReference>
<accession>A0A5J4UV85</accession>
<dbReference type="EMBL" id="SNRW01012040">
    <property type="protein sequence ID" value="KAA6374358.1"/>
    <property type="molecule type" value="Genomic_DNA"/>
</dbReference>
<feature type="compositionally biased region" description="Low complexity" evidence="5">
    <location>
        <begin position="217"/>
        <end position="250"/>
    </location>
</feature>
<feature type="compositionally biased region" description="Low complexity" evidence="5">
    <location>
        <begin position="160"/>
        <end position="174"/>
    </location>
</feature>
<name>A0A5J4UV85_9EUKA</name>
<protein>
    <recommendedName>
        <fullName evidence="6">TM2 domain-containing protein</fullName>
    </recommendedName>
</protein>
<evidence type="ECO:0000256" key="5">
    <source>
        <dbReference type="SAM" id="MobiDB-lite"/>
    </source>
</evidence>
<evidence type="ECO:0000313" key="8">
    <source>
        <dbReference type="Proteomes" id="UP000324800"/>
    </source>
</evidence>
<keyword evidence="2" id="KW-0812">Transmembrane</keyword>
<comment type="caution">
    <text evidence="7">The sequence shown here is derived from an EMBL/GenBank/DDBJ whole genome shotgun (WGS) entry which is preliminary data.</text>
</comment>
<comment type="subcellular location">
    <subcellularLocation>
        <location evidence="1">Membrane</location>
        <topology evidence="1">Multi-pass membrane protein</topology>
    </subcellularLocation>
</comment>
<organism evidence="7 8">
    <name type="scientific">Streblomastix strix</name>
    <dbReference type="NCBI Taxonomy" id="222440"/>
    <lineage>
        <taxon>Eukaryota</taxon>
        <taxon>Metamonada</taxon>
        <taxon>Preaxostyla</taxon>
        <taxon>Oxymonadida</taxon>
        <taxon>Streblomastigidae</taxon>
        <taxon>Streblomastix</taxon>
    </lineage>
</organism>
<evidence type="ECO:0000313" key="7">
    <source>
        <dbReference type="EMBL" id="KAA6374358.1"/>
    </source>
</evidence>
<evidence type="ECO:0000256" key="1">
    <source>
        <dbReference type="ARBA" id="ARBA00004141"/>
    </source>
</evidence>
<proteinExistence type="predicted"/>
<gene>
    <name evidence="7" type="ORF">EZS28_030114</name>
</gene>
<sequence>MGKEEYEDARNFEGASLDCNIRATMCCGVPAWNHGQFSYFTYCCLCSCCMFEGLFGLHRCYLGDFVIGTLCFLTFGCCAIGQIYDFAYNNAEVAIDQMNRQIREEAHKGYLRRMQKERNENGSQTSKMFIPAQPQYNSANYQSEYQQGPSLPRYPPPGTNYPMQQQQQGYYPQGSSNFGYPPYKDQNFANQSYNYGYPQNQGSNYQPQSSNFGYPQTQGSFYTSQSSSSNFGYPQTQGSSNQSQSSAYVQKIDSSQ</sequence>
<feature type="region of interest" description="Disordered" evidence="5">
    <location>
        <begin position="143"/>
        <end position="256"/>
    </location>
</feature>
<feature type="compositionally biased region" description="Polar residues" evidence="5">
    <location>
        <begin position="187"/>
        <end position="216"/>
    </location>
</feature>